<evidence type="ECO:0000256" key="1">
    <source>
        <dbReference type="SAM" id="Phobius"/>
    </source>
</evidence>
<dbReference type="EMBL" id="AP026830">
    <property type="protein sequence ID" value="BDR92652.1"/>
    <property type="molecule type" value="Genomic_DNA"/>
</dbReference>
<dbReference type="RefSeq" id="WP_188603964.1">
    <property type="nucleotide sequence ID" value="NZ_AP026830.1"/>
</dbReference>
<keyword evidence="1" id="KW-0472">Membrane</keyword>
<reference evidence="3" key="1">
    <citation type="submission" date="2022-09" db="EMBL/GenBank/DDBJ databases">
        <title>Complete genome sequence of Vulcanisaeta souniana.</title>
        <authorList>
            <person name="Kato S."/>
            <person name="Itoh T."/>
            <person name="Ohkuma M."/>
        </authorList>
    </citation>
    <scope>NUCLEOTIDE SEQUENCE [LARGE SCALE GENOMIC DNA]</scope>
    <source>
        <strain evidence="3">JCM 11219</strain>
    </source>
</reference>
<name>A0ABN6SWE7_9CREN</name>
<keyword evidence="1" id="KW-1133">Transmembrane helix</keyword>
<accession>A0ABN6SWE7</accession>
<proteinExistence type="predicted"/>
<dbReference type="Proteomes" id="UP001060771">
    <property type="component" value="Chromosome"/>
</dbReference>
<sequence>MRFRGLILVLAVAVVVIALILVFLYPYMTFKPPKLVSANWGVSSQSSLG</sequence>
<keyword evidence="3" id="KW-1185">Reference proteome</keyword>
<keyword evidence="1" id="KW-0812">Transmembrane</keyword>
<gene>
    <name evidence="2" type="ORF">Vsou_17450</name>
</gene>
<protein>
    <submittedName>
        <fullName evidence="2">Uncharacterized protein</fullName>
    </submittedName>
</protein>
<feature type="transmembrane region" description="Helical" evidence="1">
    <location>
        <begin position="6"/>
        <end position="25"/>
    </location>
</feature>
<evidence type="ECO:0000313" key="3">
    <source>
        <dbReference type="Proteomes" id="UP001060771"/>
    </source>
</evidence>
<organism evidence="2 3">
    <name type="scientific">Vulcanisaeta souniana JCM 11219</name>
    <dbReference type="NCBI Taxonomy" id="1293586"/>
    <lineage>
        <taxon>Archaea</taxon>
        <taxon>Thermoproteota</taxon>
        <taxon>Thermoprotei</taxon>
        <taxon>Thermoproteales</taxon>
        <taxon>Thermoproteaceae</taxon>
        <taxon>Vulcanisaeta</taxon>
    </lineage>
</organism>
<dbReference type="GeneID" id="76207290"/>
<evidence type="ECO:0000313" key="2">
    <source>
        <dbReference type="EMBL" id="BDR92652.1"/>
    </source>
</evidence>